<evidence type="ECO:0000256" key="1">
    <source>
        <dbReference type="SAM" id="MobiDB-lite"/>
    </source>
</evidence>
<feature type="region of interest" description="Disordered" evidence="1">
    <location>
        <begin position="1"/>
        <end position="23"/>
    </location>
</feature>
<protein>
    <submittedName>
        <fullName evidence="3">Uncharacterized protein</fullName>
    </submittedName>
</protein>
<evidence type="ECO:0000313" key="3">
    <source>
        <dbReference type="EMBL" id="CBH10111.1"/>
    </source>
</evidence>
<feature type="region of interest" description="Disordered" evidence="1">
    <location>
        <begin position="213"/>
        <end position="239"/>
    </location>
</feature>
<feature type="transmembrane region" description="Helical" evidence="2">
    <location>
        <begin position="665"/>
        <end position="688"/>
    </location>
</feature>
<dbReference type="GeneID" id="23859252"/>
<evidence type="ECO:0000256" key="2">
    <source>
        <dbReference type="SAM" id="Phobius"/>
    </source>
</evidence>
<sequence length="690" mass="74789">MNADTKVFPSSETMSSEGPPSLSATDVVAASGKAANCMQFPSPVYFTRWLDDRYAVVGAGGGGRRFGMANLLAIVSVSTLQGPDEDSIKAKREDQLPSRPWSFVTAIDLEGDIPWCASSFLMCNDKTKLSEGVLGYLAISHITCFTLIDVWRDPETKGLTLRRQARVSVPADPKNPDKKPIAIVQGAVVVAHDEEGILVYELSSLLRKPLSTGSGELSGNEGTCRGSTPDYKQSSPGISPSLVESVEPLASWSLPARVNDLHANRFFVPKKSKTKDGAKGCQRYSDYLIIAVLVQDKTLRLSATKLQIHERLVSTTASELAASIGGGVDWSSRRSESRRVGTRLDDFCVLTGKDCRIPFSLMKSSMRIVQLFGVENVKPCVASELWRRARRLHCEEGVRGEMLVARIVLVVFNVMSNQSYMLSARVVSTSSPCDDVAATNASELPCGVVDESCAANDVGRTRRRRLALRVYFSPEPSPVVNDGVTSISPCYYCRESSDGAAMRGEGVGTAIPHNWLVGTVDGALAAVSYSDNGSFQTRTLRPPKERRGAKWLPALHREPISSVAVSSLNDVLTADIAQNVVVSALPFHERRDQSTVVSYGNGENSRRSCRGVERASDLSTSSGFGSGVVRCNAEETLALPKNKSLLLFPAPQGGMWLMWLKSKPLITIHLVAAIVVVPLMGVLFAFLLRR</sequence>
<reference evidence="4" key="1">
    <citation type="journal article" date="2010" name="PLoS Negl. Trop. Dis.">
        <title>The genome sequence of Trypanosoma brucei gambiense, causative agent of chronic human african trypanosomiasis.</title>
        <authorList>
            <person name="Jackson A.P."/>
            <person name="Sanders M."/>
            <person name="Berry A."/>
            <person name="McQuillan J."/>
            <person name="Aslett M.A."/>
            <person name="Quail M.A."/>
            <person name="Chukualim B."/>
            <person name="Capewell P."/>
            <person name="MacLeod A."/>
            <person name="Melville S.E."/>
            <person name="Gibson W."/>
            <person name="Barry J.D."/>
            <person name="Berriman M."/>
            <person name="Hertz-Fowler C."/>
        </authorList>
    </citation>
    <scope>NUCLEOTIDE SEQUENCE [LARGE SCALE GENOMIC DNA]</scope>
    <source>
        <strain evidence="4">MHOM/CI/86/DAL972</strain>
    </source>
</reference>
<keyword evidence="2" id="KW-0472">Membrane</keyword>
<proteinExistence type="predicted"/>
<dbReference type="OrthoDB" id="278804at2759"/>
<name>C9ZLA2_TRYB9</name>
<dbReference type="EMBL" id="FN554966">
    <property type="protein sequence ID" value="CBH10111.1"/>
    <property type="molecule type" value="Genomic_DNA"/>
</dbReference>
<dbReference type="KEGG" id="tbg:TbgDal_III4530"/>
<keyword evidence="2" id="KW-0812">Transmembrane</keyword>
<feature type="compositionally biased region" description="Polar residues" evidence="1">
    <location>
        <begin position="8"/>
        <end position="23"/>
    </location>
</feature>
<dbReference type="AlphaFoldDB" id="C9ZLA2"/>
<dbReference type="VEuPathDB" id="TriTrypDB:Tbg972.3.4530"/>
<organism evidence="3 4">
    <name type="scientific">Trypanosoma brucei gambiense (strain MHOM/CI/86/DAL972)</name>
    <dbReference type="NCBI Taxonomy" id="679716"/>
    <lineage>
        <taxon>Eukaryota</taxon>
        <taxon>Discoba</taxon>
        <taxon>Euglenozoa</taxon>
        <taxon>Kinetoplastea</taxon>
        <taxon>Metakinetoplastina</taxon>
        <taxon>Trypanosomatida</taxon>
        <taxon>Trypanosomatidae</taxon>
        <taxon>Trypanosoma</taxon>
    </lineage>
</organism>
<accession>C9ZLA2</accession>
<evidence type="ECO:0000313" key="4">
    <source>
        <dbReference type="Proteomes" id="UP000002316"/>
    </source>
</evidence>
<dbReference type="Proteomes" id="UP000002316">
    <property type="component" value="Chromosome 3"/>
</dbReference>
<dbReference type="RefSeq" id="XP_011772401.1">
    <property type="nucleotide sequence ID" value="XM_011774099.1"/>
</dbReference>
<gene>
    <name evidence="3" type="ORF">TbgDal_III4530</name>
</gene>
<keyword evidence="2" id="KW-1133">Transmembrane helix</keyword>